<accession>A0AAW0XG00</accession>
<feature type="non-terminal residue" evidence="6">
    <location>
        <position position="708"/>
    </location>
</feature>
<evidence type="ECO:0000256" key="3">
    <source>
        <dbReference type="ARBA" id="ARBA00022840"/>
    </source>
</evidence>
<keyword evidence="7" id="KW-1185">Reference proteome</keyword>
<dbReference type="GO" id="GO:0140662">
    <property type="term" value="F:ATP-dependent protein folding chaperone"/>
    <property type="evidence" value="ECO:0007669"/>
    <property type="project" value="InterPro"/>
</dbReference>
<dbReference type="CDD" id="cd10233">
    <property type="entry name" value="ASKHA_NBD_HSP70_HSPA1"/>
    <property type="match status" value="1"/>
</dbReference>
<dbReference type="Gene3D" id="1.20.1270.10">
    <property type="match status" value="2"/>
</dbReference>
<dbReference type="InterPro" id="IPR013126">
    <property type="entry name" value="Hsp_70_fam"/>
</dbReference>
<dbReference type="PROSITE" id="PS01036">
    <property type="entry name" value="HSP70_3"/>
    <property type="match status" value="1"/>
</dbReference>
<dbReference type="InterPro" id="IPR043129">
    <property type="entry name" value="ATPase_NBD"/>
</dbReference>
<comment type="caution">
    <text evidence="6">The sequence shown here is derived from an EMBL/GenBank/DDBJ whole genome shotgun (WGS) entry which is preliminary data.</text>
</comment>
<organism evidence="6 7">
    <name type="scientific">Cherax quadricarinatus</name>
    <name type="common">Australian red claw crayfish</name>
    <dbReference type="NCBI Taxonomy" id="27406"/>
    <lineage>
        <taxon>Eukaryota</taxon>
        <taxon>Metazoa</taxon>
        <taxon>Ecdysozoa</taxon>
        <taxon>Arthropoda</taxon>
        <taxon>Crustacea</taxon>
        <taxon>Multicrustacea</taxon>
        <taxon>Malacostraca</taxon>
        <taxon>Eumalacostraca</taxon>
        <taxon>Eucarida</taxon>
        <taxon>Decapoda</taxon>
        <taxon>Pleocyemata</taxon>
        <taxon>Astacidea</taxon>
        <taxon>Parastacoidea</taxon>
        <taxon>Parastacidae</taxon>
        <taxon>Cherax</taxon>
    </lineage>
</organism>
<sequence>GKVEIIANDQGNRTTPSYVAFTDTERLIGDAAKNQVAMNPNNTVFDAKRLIGRKFDDHNVQADMKHWPFTVINENTKPKIQVEYKGDKKTFYPEEISSMVLIKMKETAEVYLGATVKDAVITVPTYFNDSQRQATKDAGTISGLNVLRIINEPTAAAIAYGLDKKVSGERNVLIFDLGGGNFDVSIVTIEDGIFEVKSTAGDTHLGGEDFDNRMVTHFIQEFKRKYKKDPSKNKRAVYRLHTACECAKRTLSSSTQASIKIDNLFEDIDFYTSITRTRFEELCADLFRGTLEPVEKALRDAKMDKSQIQDIVLVGGSTRIPKIQKLLQDFFNGKELNKSINPDEAVAYGAAVLAAILCGDKSEAVQDLLLLDVTPLSLGIETAEGVMVALNFMSMKETPSIHSGVMTALVKRNTTIPTKQTQTFTTYSDNQPGVLIQVYEGERAMTKDNNLLGKFELTGIPPAPRGVPQIEVTFDIDANGILNVSAVDKSTGKENKITITNDKGRLSKEEIKRMVQDAEKYKAEDEKQRDRISAENSLESYCFYMKSAVKEEKFKDKVSEEDRNKILEACNDAIKWLDSNQLGEKEEYEHKQKEIEQIYNQIITKMYQAGNGIRGGTRVCVHQDAYKDAENKNADNDEKKRITARNLVQSQSCYVKWVMEDQYVKVVEECNRAIQWVNDNQLATKEDYDHRRAQTERVVNAALRKIKR</sequence>
<dbReference type="Gene3D" id="3.90.640.10">
    <property type="entry name" value="Actin, Chain A, domain 4"/>
    <property type="match status" value="1"/>
</dbReference>
<feature type="non-terminal residue" evidence="6">
    <location>
        <position position="1"/>
    </location>
</feature>
<dbReference type="FunFam" id="3.30.30.30:FF:000001">
    <property type="entry name" value="heat shock 70 kDa protein-like"/>
    <property type="match status" value="1"/>
</dbReference>
<evidence type="ECO:0000313" key="6">
    <source>
        <dbReference type="EMBL" id="KAK8736949.1"/>
    </source>
</evidence>
<dbReference type="FunFam" id="3.30.420.40:FF:000135">
    <property type="entry name" value="Heat shock cognate 71 kDa protein"/>
    <property type="match status" value="1"/>
</dbReference>
<dbReference type="Gene3D" id="2.60.34.10">
    <property type="entry name" value="Substrate Binding Domain Of DNAk, Chain A, domain 1"/>
    <property type="match status" value="1"/>
</dbReference>
<dbReference type="Gene3D" id="3.30.30.30">
    <property type="match status" value="1"/>
</dbReference>
<dbReference type="GO" id="GO:0006950">
    <property type="term" value="P:response to stress"/>
    <property type="evidence" value="ECO:0007669"/>
    <property type="project" value="UniProtKB-ARBA"/>
</dbReference>
<dbReference type="GO" id="GO:0005524">
    <property type="term" value="F:ATP binding"/>
    <property type="evidence" value="ECO:0007669"/>
    <property type="project" value="UniProtKB-KW"/>
</dbReference>
<dbReference type="Gene3D" id="3.30.420.40">
    <property type="match status" value="2"/>
</dbReference>
<evidence type="ECO:0000256" key="1">
    <source>
        <dbReference type="ARBA" id="ARBA00007381"/>
    </source>
</evidence>
<evidence type="ECO:0000313" key="7">
    <source>
        <dbReference type="Proteomes" id="UP001445076"/>
    </source>
</evidence>
<dbReference type="Pfam" id="PF00012">
    <property type="entry name" value="HSP70"/>
    <property type="match status" value="2"/>
</dbReference>
<evidence type="ECO:0000256" key="4">
    <source>
        <dbReference type="ARBA" id="ARBA00023016"/>
    </source>
</evidence>
<dbReference type="PRINTS" id="PR00301">
    <property type="entry name" value="HEATSHOCK70"/>
</dbReference>
<dbReference type="InterPro" id="IPR029047">
    <property type="entry name" value="HSP70_peptide-bd_sf"/>
</dbReference>
<dbReference type="FunFam" id="3.30.420.40:FF:000172">
    <property type="entry name" value="Heat shock 70 kDa protein"/>
    <property type="match status" value="1"/>
</dbReference>
<dbReference type="SUPFAM" id="SSF53067">
    <property type="entry name" value="Actin-like ATPase domain"/>
    <property type="match status" value="2"/>
</dbReference>
<protein>
    <recommendedName>
        <fullName evidence="8">Heat shock protein 70</fullName>
    </recommendedName>
</protein>
<evidence type="ECO:0000256" key="2">
    <source>
        <dbReference type="ARBA" id="ARBA00022741"/>
    </source>
</evidence>
<dbReference type="PANTHER" id="PTHR19375">
    <property type="entry name" value="HEAT SHOCK PROTEIN 70KDA"/>
    <property type="match status" value="1"/>
</dbReference>
<gene>
    <name evidence="6" type="ORF">OTU49_004739</name>
</gene>
<dbReference type="FunFam" id="3.30.420.40:FF:000026">
    <property type="entry name" value="Heat shock protein 70"/>
    <property type="match status" value="1"/>
</dbReference>
<keyword evidence="2 5" id="KW-0547">Nucleotide-binding</keyword>
<comment type="similarity">
    <text evidence="1 5">Belongs to the heat shock protein 70 family.</text>
</comment>
<evidence type="ECO:0000256" key="5">
    <source>
        <dbReference type="RuleBase" id="RU003322"/>
    </source>
</evidence>
<dbReference type="InterPro" id="IPR018181">
    <property type="entry name" value="Heat_shock_70_CS"/>
</dbReference>
<dbReference type="AlphaFoldDB" id="A0AAW0XG00"/>
<keyword evidence="3 5" id="KW-0067">ATP-binding</keyword>
<dbReference type="Proteomes" id="UP001445076">
    <property type="component" value="Unassembled WGS sequence"/>
</dbReference>
<dbReference type="FunFam" id="3.90.640.10:FF:000134">
    <property type="entry name" value="Heat shock cognate 71 kDa protein"/>
    <property type="match status" value="1"/>
</dbReference>
<dbReference type="FunFam" id="2.60.34.10:FF:000002">
    <property type="entry name" value="Heat shock 70 kDa"/>
    <property type="match status" value="1"/>
</dbReference>
<keyword evidence="4" id="KW-0346">Stress response</keyword>
<name>A0AAW0XG00_CHEQU</name>
<reference evidence="6 7" key="1">
    <citation type="journal article" date="2024" name="BMC Genomics">
        <title>Genome assembly of redclaw crayfish (Cherax quadricarinatus) provides insights into its immune adaptation and hypoxia tolerance.</title>
        <authorList>
            <person name="Liu Z."/>
            <person name="Zheng J."/>
            <person name="Li H."/>
            <person name="Fang K."/>
            <person name="Wang S."/>
            <person name="He J."/>
            <person name="Zhou D."/>
            <person name="Weng S."/>
            <person name="Chi M."/>
            <person name="Gu Z."/>
            <person name="He J."/>
            <person name="Li F."/>
            <person name="Wang M."/>
        </authorList>
    </citation>
    <scope>NUCLEOTIDE SEQUENCE [LARGE SCALE GENOMIC DNA]</scope>
    <source>
        <strain evidence="6">ZL_2023a</strain>
    </source>
</reference>
<proteinExistence type="inferred from homology"/>
<evidence type="ECO:0008006" key="8">
    <source>
        <dbReference type="Google" id="ProtNLM"/>
    </source>
</evidence>
<dbReference type="InterPro" id="IPR029048">
    <property type="entry name" value="HSP70_C_sf"/>
</dbReference>
<dbReference type="SUPFAM" id="SSF100934">
    <property type="entry name" value="Heat shock protein 70kD (HSP70), C-terminal subdomain"/>
    <property type="match status" value="2"/>
</dbReference>
<dbReference type="EMBL" id="JARKIK010000043">
    <property type="protein sequence ID" value="KAK8736949.1"/>
    <property type="molecule type" value="Genomic_DNA"/>
</dbReference>
<dbReference type="SUPFAM" id="SSF100920">
    <property type="entry name" value="Heat shock protein 70kD (HSP70), peptide-binding domain"/>
    <property type="match status" value="1"/>
</dbReference>